<gene>
    <name evidence="2" type="ORF">GCM10012275_47460</name>
</gene>
<dbReference type="RefSeq" id="WP_189060635.1">
    <property type="nucleotide sequence ID" value="NZ_BMMK01000027.1"/>
</dbReference>
<comment type="caution">
    <text evidence="2">The sequence shown here is derived from an EMBL/GenBank/DDBJ whole genome shotgun (WGS) entry which is preliminary data.</text>
</comment>
<organism evidence="2 3">
    <name type="scientific">Longimycelium tulufanense</name>
    <dbReference type="NCBI Taxonomy" id="907463"/>
    <lineage>
        <taxon>Bacteria</taxon>
        <taxon>Bacillati</taxon>
        <taxon>Actinomycetota</taxon>
        <taxon>Actinomycetes</taxon>
        <taxon>Pseudonocardiales</taxon>
        <taxon>Pseudonocardiaceae</taxon>
        <taxon>Longimycelium</taxon>
    </lineage>
</organism>
<evidence type="ECO:0000313" key="3">
    <source>
        <dbReference type="Proteomes" id="UP000637578"/>
    </source>
</evidence>
<name>A0A8J3CIE5_9PSEU</name>
<reference evidence="2" key="1">
    <citation type="journal article" date="2014" name="Int. J. Syst. Evol. Microbiol.">
        <title>Complete genome sequence of Corynebacterium casei LMG S-19264T (=DSM 44701T), isolated from a smear-ripened cheese.</title>
        <authorList>
            <consortium name="US DOE Joint Genome Institute (JGI-PGF)"/>
            <person name="Walter F."/>
            <person name="Albersmeier A."/>
            <person name="Kalinowski J."/>
            <person name="Ruckert C."/>
        </authorList>
    </citation>
    <scope>NUCLEOTIDE SEQUENCE</scope>
    <source>
        <strain evidence="2">CGMCC 4.5737</strain>
    </source>
</reference>
<dbReference type="EMBL" id="BMMK01000027">
    <property type="protein sequence ID" value="GGM71505.1"/>
    <property type="molecule type" value="Genomic_DNA"/>
</dbReference>
<keyword evidence="3" id="KW-1185">Reference proteome</keyword>
<keyword evidence="1" id="KW-1133">Transmembrane helix</keyword>
<protein>
    <submittedName>
        <fullName evidence="2">Uncharacterized protein</fullName>
    </submittedName>
</protein>
<proteinExistence type="predicted"/>
<sequence>MPYLVSLVLVVFGLVVSGALVMGTWRALRRLARARAVLLARVGDRTGLLTARVAALRVAVAQRRRSDLDEASSPRTI</sequence>
<evidence type="ECO:0000256" key="1">
    <source>
        <dbReference type="SAM" id="Phobius"/>
    </source>
</evidence>
<dbReference type="NCBIfam" id="NF037944">
    <property type="entry name" value="holin_2"/>
    <property type="match status" value="1"/>
</dbReference>
<keyword evidence="1" id="KW-0812">Transmembrane</keyword>
<dbReference type="AlphaFoldDB" id="A0A8J3CIE5"/>
<keyword evidence="1" id="KW-0472">Membrane</keyword>
<evidence type="ECO:0000313" key="2">
    <source>
        <dbReference type="EMBL" id="GGM71505.1"/>
    </source>
</evidence>
<feature type="transmembrane region" description="Helical" evidence="1">
    <location>
        <begin position="6"/>
        <end position="25"/>
    </location>
</feature>
<dbReference type="Proteomes" id="UP000637578">
    <property type="component" value="Unassembled WGS sequence"/>
</dbReference>
<reference evidence="2" key="2">
    <citation type="submission" date="2020-09" db="EMBL/GenBank/DDBJ databases">
        <authorList>
            <person name="Sun Q."/>
            <person name="Zhou Y."/>
        </authorList>
    </citation>
    <scope>NUCLEOTIDE SEQUENCE</scope>
    <source>
        <strain evidence="2">CGMCC 4.5737</strain>
    </source>
</reference>
<accession>A0A8J3CIE5</accession>